<proteinExistence type="predicted"/>
<reference evidence="6 7" key="1">
    <citation type="submission" date="2022-05" db="EMBL/GenBank/DDBJ databases">
        <authorList>
            <person name="Park J.-S."/>
        </authorList>
    </citation>
    <scope>NUCLEOTIDE SEQUENCE [LARGE SCALE GENOMIC DNA]</scope>
    <source>
        <strain evidence="6 7">2012CJ34-2</strain>
    </source>
</reference>
<accession>A0ABT0PGD1</accession>
<evidence type="ECO:0000313" key="6">
    <source>
        <dbReference type="EMBL" id="MCL6270086.1"/>
    </source>
</evidence>
<dbReference type="RefSeq" id="WP_249699235.1">
    <property type="nucleotide sequence ID" value="NZ_JAMFLX010000010.1"/>
</dbReference>
<dbReference type="Pfam" id="PF05400">
    <property type="entry name" value="FliT"/>
    <property type="match status" value="1"/>
</dbReference>
<organism evidence="6 7">
    <name type="scientific">Parendozoicomonas callyspongiae</name>
    <dbReference type="NCBI Taxonomy" id="2942213"/>
    <lineage>
        <taxon>Bacteria</taxon>
        <taxon>Pseudomonadati</taxon>
        <taxon>Pseudomonadota</taxon>
        <taxon>Gammaproteobacteria</taxon>
        <taxon>Oceanospirillales</taxon>
        <taxon>Endozoicomonadaceae</taxon>
        <taxon>Parendozoicomonas</taxon>
    </lineage>
</organism>
<keyword evidence="6" id="KW-0969">Cilium</keyword>
<keyword evidence="2" id="KW-0963">Cytoplasm</keyword>
<comment type="caution">
    <text evidence="6">The sequence shown here is derived from an EMBL/GenBank/DDBJ whole genome shotgun (WGS) entry which is preliminary data.</text>
</comment>
<sequence length="108" mass="12649">MADLSQKLNDIEVALQKVFEQRDWDEFLELDTALQDILAGYKAIDETPPRDQIERIQNHYQTMRSWCMKRRLHLSKKMESMRQQRGALNAYALCFQAGSSQTENRAGK</sequence>
<dbReference type="InterPro" id="IPR008622">
    <property type="entry name" value="FliT"/>
</dbReference>
<dbReference type="EMBL" id="JAMFLX010000010">
    <property type="protein sequence ID" value="MCL6270086.1"/>
    <property type="molecule type" value="Genomic_DNA"/>
</dbReference>
<gene>
    <name evidence="6" type="ORF">M3P05_09090</name>
</gene>
<keyword evidence="7" id="KW-1185">Reference proteome</keyword>
<comment type="subcellular location">
    <subcellularLocation>
        <location evidence="1">Cytoplasm</location>
        <location evidence="1">Cytosol</location>
    </subcellularLocation>
</comment>
<keyword evidence="6" id="KW-0282">Flagellum</keyword>
<keyword evidence="6" id="KW-0966">Cell projection</keyword>
<evidence type="ECO:0000256" key="1">
    <source>
        <dbReference type="ARBA" id="ARBA00004514"/>
    </source>
</evidence>
<evidence type="ECO:0000313" key="7">
    <source>
        <dbReference type="Proteomes" id="UP001203338"/>
    </source>
</evidence>
<evidence type="ECO:0000256" key="5">
    <source>
        <dbReference type="ARBA" id="ARBA00093797"/>
    </source>
</evidence>
<name>A0ABT0PGD1_9GAMM</name>
<evidence type="ECO:0000256" key="2">
    <source>
        <dbReference type="ARBA" id="ARBA00022490"/>
    </source>
</evidence>
<evidence type="ECO:0000256" key="3">
    <source>
        <dbReference type="ARBA" id="ARBA00022795"/>
    </source>
</evidence>
<dbReference type="Proteomes" id="UP001203338">
    <property type="component" value="Unassembled WGS sequence"/>
</dbReference>
<keyword evidence="4" id="KW-0143">Chaperone</keyword>
<protein>
    <recommendedName>
        <fullName evidence="5">Flagellar protein FliT</fullName>
    </recommendedName>
</protein>
<keyword evidence="3" id="KW-1005">Bacterial flagellum biogenesis</keyword>
<evidence type="ECO:0000256" key="4">
    <source>
        <dbReference type="ARBA" id="ARBA00023186"/>
    </source>
</evidence>